<dbReference type="Pfam" id="PF00724">
    <property type="entry name" value="Oxidored_FMN"/>
    <property type="match status" value="1"/>
</dbReference>
<dbReference type="InterPro" id="IPR001155">
    <property type="entry name" value="OxRdtase_FMN_N"/>
</dbReference>
<keyword evidence="1" id="KW-0285">Flavoprotein</keyword>
<gene>
    <name evidence="5" type="ORF">I585_00360</name>
    <name evidence="4" type="ORF">UAI_00428</name>
</gene>
<dbReference type="EMBL" id="AJAK01000006">
    <property type="protein sequence ID" value="EOH81318.1"/>
    <property type="molecule type" value="Genomic_DNA"/>
</dbReference>
<dbReference type="GeneID" id="79785323"/>
<accession>R2PDK2</accession>
<keyword evidence="2" id="KW-0560">Oxidoreductase</keyword>
<organism evidence="4 6">
    <name type="scientific">Enterococcus malodoratus ATCC 43197</name>
    <dbReference type="NCBI Taxonomy" id="1158601"/>
    <lineage>
        <taxon>Bacteria</taxon>
        <taxon>Bacillati</taxon>
        <taxon>Bacillota</taxon>
        <taxon>Bacilli</taxon>
        <taxon>Lactobacillales</taxon>
        <taxon>Enterococcaceae</taxon>
        <taxon>Enterococcus</taxon>
    </lineage>
</organism>
<dbReference type="PANTHER" id="PTHR43656:SF2">
    <property type="entry name" value="BINDING OXIDOREDUCTASE, PUTATIVE (AFU_ORTHOLOGUE AFUA_2G08260)-RELATED"/>
    <property type="match status" value="1"/>
</dbReference>
<protein>
    <submittedName>
        <fullName evidence="4">Oxidoreductase FAD/FMN-binding protein</fullName>
    </submittedName>
</protein>
<dbReference type="GO" id="GO:0016491">
    <property type="term" value="F:oxidoreductase activity"/>
    <property type="evidence" value="ECO:0007669"/>
    <property type="project" value="UniProtKB-KW"/>
</dbReference>
<dbReference type="InterPro" id="IPR051799">
    <property type="entry name" value="NADH_flavin_oxidoreductase"/>
</dbReference>
<dbReference type="eggNOG" id="COG1902">
    <property type="taxonomic scope" value="Bacteria"/>
</dbReference>
<feature type="domain" description="NADH:flavin oxidoreductase/NADH oxidase N-terminal" evidence="3">
    <location>
        <begin position="8"/>
        <end position="330"/>
    </location>
</feature>
<evidence type="ECO:0000259" key="3">
    <source>
        <dbReference type="Pfam" id="PF00724"/>
    </source>
</evidence>
<name>R2PDK2_9ENTE</name>
<dbReference type="Proteomes" id="UP000013783">
    <property type="component" value="Unassembled WGS sequence"/>
</dbReference>
<evidence type="ECO:0000313" key="6">
    <source>
        <dbReference type="Proteomes" id="UP000013783"/>
    </source>
</evidence>
<evidence type="ECO:0000256" key="2">
    <source>
        <dbReference type="ARBA" id="ARBA00023002"/>
    </source>
</evidence>
<dbReference type="RefSeq" id="WP_010739322.1">
    <property type="nucleotide sequence ID" value="NZ_KB946249.1"/>
</dbReference>
<dbReference type="SUPFAM" id="SSF51395">
    <property type="entry name" value="FMN-linked oxidoreductases"/>
    <property type="match status" value="1"/>
</dbReference>
<sequence length="364" mass="40537">MSKVTESVQLKNGVTLKNPLMLAPMTTQLSFFNGIITEDEITYYKNRSKDLGALVTGAANVQFIGKGWPGELGVYDDKFIPGLTKLAQAIKGEGAKAILQIFHGGRMSTLTATEGETPVSASAVPAERPDAVTPRALTGEEVLTVIQDFKRAAIRAIKAGFDGIEIHGANTYLIQQFFSPHSNRREDEWGGSLEKRYHFIDVLVDEITEAVAKYAESPFIVGYRFSPEEYETPGIRMADTLYLVDHLAEKPLDYLHVSLNEYDRLSVEKDYQEKTILAYIHQKANGRVPIVGVGGVQTQADVEHVLENAELSAVGRAMVYDPDWAGKVLNKQPVHRLEEIDEQVRNLRGTSLWDFVQQVRLDKE</sequence>
<evidence type="ECO:0000313" key="4">
    <source>
        <dbReference type="EMBL" id="EOH81318.1"/>
    </source>
</evidence>
<dbReference type="EMBL" id="ASWA01000002">
    <property type="protein sequence ID" value="EOT68901.1"/>
    <property type="molecule type" value="Genomic_DNA"/>
</dbReference>
<dbReference type="InterPro" id="IPR013785">
    <property type="entry name" value="Aldolase_TIM"/>
</dbReference>
<dbReference type="Proteomes" id="UP000014148">
    <property type="component" value="Unassembled WGS sequence"/>
</dbReference>
<reference evidence="5 7" key="2">
    <citation type="submission" date="2013-03" db="EMBL/GenBank/DDBJ databases">
        <title>The Genome Sequence of Enterococcus malodoratus ATCC_43197 (PacBio/Illumina hybrid assembly).</title>
        <authorList>
            <consortium name="The Broad Institute Genomics Platform"/>
            <consortium name="The Broad Institute Genome Sequencing Center for Infectious Disease"/>
            <person name="Earl A."/>
            <person name="Russ C."/>
            <person name="Gilmore M."/>
            <person name="Surin D."/>
            <person name="Walker B."/>
            <person name="Young S."/>
            <person name="Zeng Q."/>
            <person name="Gargeya S."/>
            <person name="Fitzgerald M."/>
            <person name="Haas B."/>
            <person name="Abouelleil A."/>
            <person name="Allen A.W."/>
            <person name="Alvarado L."/>
            <person name="Arachchi H.M."/>
            <person name="Berlin A.M."/>
            <person name="Chapman S.B."/>
            <person name="Gainer-Dewar J."/>
            <person name="Goldberg J."/>
            <person name="Griggs A."/>
            <person name="Gujja S."/>
            <person name="Hansen M."/>
            <person name="Howarth C."/>
            <person name="Imamovic A."/>
            <person name="Ireland A."/>
            <person name="Larimer J."/>
            <person name="McCowan C."/>
            <person name="Murphy C."/>
            <person name="Pearson M."/>
            <person name="Poon T.W."/>
            <person name="Priest M."/>
            <person name="Roberts A."/>
            <person name="Saif S."/>
            <person name="Shea T."/>
            <person name="Sisk P."/>
            <person name="Sykes S."/>
            <person name="Wortman J."/>
            <person name="Nusbaum C."/>
            <person name="Birren B."/>
        </authorList>
    </citation>
    <scope>NUCLEOTIDE SEQUENCE [LARGE SCALE GENOMIC DNA]</scope>
    <source>
        <strain evidence="5 7">ATCC 43197</strain>
    </source>
</reference>
<dbReference type="GO" id="GO:0010181">
    <property type="term" value="F:FMN binding"/>
    <property type="evidence" value="ECO:0007669"/>
    <property type="project" value="InterPro"/>
</dbReference>
<dbReference type="CDD" id="cd04735">
    <property type="entry name" value="OYE_like_4_FMN"/>
    <property type="match status" value="1"/>
</dbReference>
<dbReference type="OrthoDB" id="9772736at2"/>
<dbReference type="AlphaFoldDB" id="R2PDK2"/>
<evidence type="ECO:0000256" key="1">
    <source>
        <dbReference type="ARBA" id="ARBA00022630"/>
    </source>
</evidence>
<dbReference type="STRING" id="71451.RV07_GL001969"/>
<evidence type="ECO:0000313" key="7">
    <source>
        <dbReference type="Proteomes" id="UP000014148"/>
    </source>
</evidence>
<dbReference type="Gene3D" id="3.20.20.70">
    <property type="entry name" value="Aldolase class I"/>
    <property type="match status" value="1"/>
</dbReference>
<dbReference type="PATRIC" id="fig|1158601.3.peg.410"/>
<evidence type="ECO:0000313" key="5">
    <source>
        <dbReference type="EMBL" id="EOT68901.1"/>
    </source>
</evidence>
<reference evidence="4 6" key="1">
    <citation type="submission" date="2013-02" db="EMBL/GenBank/DDBJ databases">
        <title>The Genome Sequence of Enterococcus malodoratus ATCC_43197.</title>
        <authorList>
            <consortium name="The Broad Institute Genome Sequencing Platform"/>
            <consortium name="The Broad Institute Genome Sequencing Center for Infectious Disease"/>
            <person name="Earl A.M."/>
            <person name="Gilmore M.S."/>
            <person name="Lebreton F."/>
            <person name="Walker B."/>
            <person name="Young S.K."/>
            <person name="Zeng Q."/>
            <person name="Gargeya S."/>
            <person name="Fitzgerald M."/>
            <person name="Haas B."/>
            <person name="Abouelleil A."/>
            <person name="Alvarado L."/>
            <person name="Arachchi H.M."/>
            <person name="Berlin A.M."/>
            <person name="Chapman S.B."/>
            <person name="Dewar J."/>
            <person name="Goldberg J."/>
            <person name="Griggs A."/>
            <person name="Gujja S."/>
            <person name="Hansen M."/>
            <person name="Howarth C."/>
            <person name="Imamovic A."/>
            <person name="Larimer J."/>
            <person name="McCowan C."/>
            <person name="Murphy C."/>
            <person name="Neiman D."/>
            <person name="Pearson M."/>
            <person name="Priest M."/>
            <person name="Roberts A."/>
            <person name="Saif S."/>
            <person name="Shea T."/>
            <person name="Sisk P."/>
            <person name="Sykes S."/>
            <person name="Wortman J."/>
            <person name="Nusbaum C."/>
            <person name="Birren B."/>
        </authorList>
    </citation>
    <scope>NUCLEOTIDE SEQUENCE [LARGE SCALE GENOMIC DNA]</scope>
    <source>
        <strain evidence="4 6">ATCC 43197</strain>
    </source>
</reference>
<dbReference type="PANTHER" id="PTHR43656">
    <property type="entry name" value="BINDING OXIDOREDUCTASE, PUTATIVE (AFU_ORTHOLOGUE AFUA_2G08260)-RELATED"/>
    <property type="match status" value="1"/>
</dbReference>
<proteinExistence type="predicted"/>
<keyword evidence="7" id="KW-1185">Reference proteome</keyword>
<comment type="caution">
    <text evidence="4">The sequence shown here is derived from an EMBL/GenBank/DDBJ whole genome shotgun (WGS) entry which is preliminary data.</text>
</comment>